<feature type="transmembrane region" description="Helical" evidence="1">
    <location>
        <begin position="49"/>
        <end position="70"/>
    </location>
</feature>
<dbReference type="EMBL" id="JAJNOC010000001">
    <property type="protein sequence ID" value="MCD2515449.1"/>
    <property type="molecule type" value="Genomic_DNA"/>
</dbReference>
<keyword evidence="1" id="KW-1133">Transmembrane helix</keyword>
<comment type="caution">
    <text evidence="2">The sequence shown here is derived from an EMBL/GenBank/DDBJ whole genome shotgun (WGS) entry which is preliminary data.</text>
</comment>
<evidence type="ECO:0008006" key="4">
    <source>
        <dbReference type="Google" id="ProtNLM"/>
    </source>
</evidence>
<keyword evidence="1" id="KW-0472">Membrane</keyword>
<evidence type="ECO:0000256" key="1">
    <source>
        <dbReference type="SAM" id="Phobius"/>
    </source>
</evidence>
<keyword evidence="1" id="KW-0812">Transmembrane</keyword>
<keyword evidence="3" id="KW-1185">Reference proteome</keyword>
<reference evidence="2" key="1">
    <citation type="submission" date="2021-11" db="EMBL/GenBank/DDBJ databases">
        <title>The complete genome of Massilia sp sp. G4R7.</title>
        <authorList>
            <person name="Liu L."/>
            <person name="Yue J."/>
            <person name="Yuan J."/>
            <person name="Yang F."/>
            <person name="Li L."/>
        </authorList>
    </citation>
    <scope>NUCLEOTIDE SEQUENCE</scope>
    <source>
        <strain evidence="2">G4R7</strain>
    </source>
</reference>
<protein>
    <recommendedName>
        <fullName evidence="4">DUF4345 domain-containing protein</fullName>
    </recommendedName>
</protein>
<dbReference type="Proteomes" id="UP001179361">
    <property type="component" value="Unassembled WGS sequence"/>
</dbReference>
<name>A0ABS8Q115_9BURK</name>
<proteinExistence type="predicted"/>
<sequence length="89" mass="9185">MNQSVHLAALLLRLTLGALSLALGFLTLAALASGPFALALMAQGLPLPLSWPAVLAEFGSALVFLGLHAPRPRRVAGRARAGLVSECQT</sequence>
<evidence type="ECO:0000313" key="3">
    <source>
        <dbReference type="Proteomes" id="UP001179361"/>
    </source>
</evidence>
<organism evidence="2 3">
    <name type="scientific">Massilia phyllostachyos</name>
    <dbReference type="NCBI Taxonomy" id="2898585"/>
    <lineage>
        <taxon>Bacteria</taxon>
        <taxon>Pseudomonadati</taxon>
        <taxon>Pseudomonadota</taxon>
        <taxon>Betaproteobacteria</taxon>
        <taxon>Burkholderiales</taxon>
        <taxon>Oxalobacteraceae</taxon>
        <taxon>Telluria group</taxon>
        <taxon>Massilia</taxon>
    </lineage>
</organism>
<evidence type="ECO:0000313" key="2">
    <source>
        <dbReference type="EMBL" id="MCD2515449.1"/>
    </source>
</evidence>
<gene>
    <name evidence="2" type="ORF">LQ564_03880</name>
</gene>
<dbReference type="RefSeq" id="WP_231056756.1">
    <property type="nucleotide sequence ID" value="NZ_JAJNOC010000001.1"/>
</dbReference>
<accession>A0ABS8Q115</accession>